<dbReference type="STRING" id="984485.A0A1E4RF75"/>
<sequence>DHYQDGELNKKSQTDYKDGLISKKNYWIKHARDLNNRIDGIGGFKKDAHKLIVMKFDLLLLYMIAYDYDEKLKLIMNILPSERNWNSIYQDVTTLINQLENYNKTIDASNKFKNYIMIFIGILLQLKGIIHKRVNSILQKVIELYIKKKSNQNNEVTNELNNKIIELQQQLINNWSSIITNFAKAQNYLDSLQILIKLFPNTWQKRKSKIQPPTTKLKNSFVPNNDSYYLPINSYSDLNEISGFMYNIIKEFNETFMTENSYKLI</sequence>
<dbReference type="OrthoDB" id="284473at2759"/>
<evidence type="ECO:0000313" key="2">
    <source>
        <dbReference type="Proteomes" id="UP000095085"/>
    </source>
</evidence>
<dbReference type="AlphaFoldDB" id="A0A1E4RF75"/>
<dbReference type="EMBL" id="KV454543">
    <property type="protein sequence ID" value="ODV65917.1"/>
    <property type="molecule type" value="Genomic_DNA"/>
</dbReference>
<feature type="non-terminal residue" evidence="1">
    <location>
        <position position="1"/>
    </location>
</feature>
<dbReference type="Proteomes" id="UP000095085">
    <property type="component" value="Unassembled WGS sequence"/>
</dbReference>
<dbReference type="RefSeq" id="XP_020074984.1">
    <property type="nucleotide sequence ID" value="XM_020224002.1"/>
</dbReference>
<accession>A0A1E4RF75</accession>
<evidence type="ECO:0000313" key="1">
    <source>
        <dbReference type="EMBL" id="ODV65917.1"/>
    </source>
</evidence>
<feature type="non-terminal residue" evidence="1">
    <location>
        <position position="265"/>
    </location>
</feature>
<proteinExistence type="predicted"/>
<protein>
    <submittedName>
        <fullName evidence="1">Uncharacterized protein</fullName>
    </submittedName>
</protein>
<dbReference type="GeneID" id="30998551"/>
<gene>
    <name evidence="1" type="ORF">HYPBUDRAFT_97896</name>
</gene>
<organism evidence="1 2">
    <name type="scientific">Hyphopichia burtonii NRRL Y-1933</name>
    <dbReference type="NCBI Taxonomy" id="984485"/>
    <lineage>
        <taxon>Eukaryota</taxon>
        <taxon>Fungi</taxon>
        <taxon>Dikarya</taxon>
        <taxon>Ascomycota</taxon>
        <taxon>Saccharomycotina</taxon>
        <taxon>Pichiomycetes</taxon>
        <taxon>Debaryomycetaceae</taxon>
        <taxon>Hyphopichia</taxon>
    </lineage>
</organism>
<keyword evidence="2" id="KW-1185">Reference proteome</keyword>
<name>A0A1E4RF75_9ASCO</name>
<reference evidence="2" key="1">
    <citation type="submission" date="2016-05" db="EMBL/GenBank/DDBJ databases">
        <title>Comparative genomics of biotechnologically important yeasts.</title>
        <authorList>
            <consortium name="DOE Joint Genome Institute"/>
            <person name="Riley R."/>
            <person name="Haridas S."/>
            <person name="Wolfe K.H."/>
            <person name="Lopes M.R."/>
            <person name="Hittinger C.T."/>
            <person name="Goker M."/>
            <person name="Salamov A."/>
            <person name="Wisecaver J."/>
            <person name="Long T.M."/>
            <person name="Aerts A.L."/>
            <person name="Barry K."/>
            <person name="Choi C."/>
            <person name="Clum A."/>
            <person name="Coughlan A.Y."/>
            <person name="Deshpande S."/>
            <person name="Douglass A.P."/>
            <person name="Hanson S.J."/>
            <person name="Klenk H.-P."/>
            <person name="Labutti K."/>
            <person name="Lapidus A."/>
            <person name="Lindquist E."/>
            <person name="Lipzen A."/>
            <person name="Meier-Kolthoff J.P."/>
            <person name="Ohm R.A."/>
            <person name="Otillar R.P."/>
            <person name="Pangilinan J."/>
            <person name="Peng Y."/>
            <person name="Rokas A."/>
            <person name="Rosa C.A."/>
            <person name="Scheuner C."/>
            <person name="Sibirny A.A."/>
            <person name="Slot J.C."/>
            <person name="Stielow J.B."/>
            <person name="Sun H."/>
            <person name="Kurtzman C.P."/>
            <person name="Blackwell M."/>
            <person name="Grigoriev I.V."/>
            <person name="Jeffries T.W."/>
        </authorList>
    </citation>
    <scope>NUCLEOTIDE SEQUENCE [LARGE SCALE GENOMIC DNA]</scope>
    <source>
        <strain evidence="2">NRRL Y-1933</strain>
    </source>
</reference>